<dbReference type="OrthoDB" id="384689at2"/>
<dbReference type="InterPro" id="IPR020053">
    <property type="entry name" value="Ribosome-bd_factorA_CS"/>
</dbReference>
<dbReference type="PANTHER" id="PTHR33515:SF1">
    <property type="entry name" value="RIBOSOME-BINDING FACTOR A, CHLOROPLASTIC-RELATED"/>
    <property type="match status" value="1"/>
</dbReference>
<comment type="subcellular location">
    <subcellularLocation>
        <location evidence="2">Cytoplasm</location>
    </subcellularLocation>
</comment>
<sequence>MNNVNLSRKESQAMQLVADIVSRDLTNVNIIDPVVIDARLSSDLSYLKVFVSLGGNTKKGLDALNNASGYVRSILAKSLSWRKVPSITFVLDEVTDHGMKIDAILAKIKSEQSE</sequence>
<keyword evidence="2" id="KW-0963">Cytoplasm</keyword>
<dbReference type="Pfam" id="PF02033">
    <property type="entry name" value="RBFA"/>
    <property type="match status" value="1"/>
</dbReference>
<dbReference type="GO" id="GO:0030490">
    <property type="term" value="P:maturation of SSU-rRNA"/>
    <property type="evidence" value="ECO:0007669"/>
    <property type="project" value="UniProtKB-UniRule"/>
</dbReference>
<keyword evidence="4" id="KW-1185">Reference proteome</keyword>
<comment type="subunit">
    <text evidence="2">Monomer. Binds 30S ribosomal subunits, but not 50S ribosomal subunits or 70S ribosomes.</text>
</comment>
<keyword evidence="1 2" id="KW-0690">Ribosome biogenesis</keyword>
<dbReference type="EMBL" id="LR215039">
    <property type="protein sequence ID" value="VEU75902.1"/>
    <property type="molecule type" value="Genomic_DNA"/>
</dbReference>
<dbReference type="PROSITE" id="PS01319">
    <property type="entry name" value="RBFA"/>
    <property type="match status" value="1"/>
</dbReference>
<comment type="similarity">
    <text evidence="2">Belongs to the RbfA family.</text>
</comment>
<dbReference type="Gene3D" id="3.30.300.20">
    <property type="match status" value="1"/>
</dbReference>
<dbReference type="RefSeq" id="WP_036434108.1">
    <property type="nucleotide sequence ID" value="NZ_LR215039.1"/>
</dbReference>
<dbReference type="InterPro" id="IPR000238">
    <property type="entry name" value="RbfA"/>
</dbReference>
<proteinExistence type="inferred from homology"/>
<dbReference type="NCBIfam" id="TIGR00082">
    <property type="entry name" value="rbfA"/>
    <property type="match status" value="1"/>
</dbReference>
<dbReference type="AlphaFoldDB" id="A0A449B5P5"/>
<name>A0A449B5P5_9BACT</name>
<evidence type="ECO:0000313" key="4">
    <source>
        <dbReference type="Proteomes" id="UP000289497"/>
    </source>
</evidence>
<dbReference type="GO" id="GO:0043024">
    <property type="term" value="F:ribosomal small subunit binding"/>
    <property type="evidence" value="ECO:0007669"/>
    <property type="project" value="TreeGrafter"/>
</dbReference>
<comment type="function">
    <text evidence="2">One of several proteins that assist in the late maturation steps of the functional core of the 30S ribosomal subunit. Associates with free 30S ribosomal subunits (but not with 30S subunits that are part of 70S ribosomes or polysomes). Required for efficient processing of 16S rRNA. May interact with the 5'-terminal helix region of 16S rRNA.</text>
</comment>
<dbReference type="GO" id="GO:0005829">
    <property type="term" value="C:cytosol"/>
    <property type="evidence" value="ECO:0007669"/>
    <property type="project" value="TreeGrafter"/>
</dbReference>
<evidence type="ECO:0000256" key="1">
    <source>
        <dbReference type="ARBA" id="ARBA00022517"/>
    </source>
</evidence>
<accession>A0A449B5P5</accession>
<dbReference type="KEGG" id="mcou:NCTC10179_00058"/>
<dbReference type="InterPro" id="IPR023799">
    <property type="entry name" value="RbfA_dom_sf"/>
</dbReference>
<protein>
    <recommendedName>
        <fullName evidence="2">Ribosome-binding factor A</fullName>
    </recommendedName>
</protein>
<evidence type="ECO:0000256" key="2">
    <source>
        <dbReference type="HAMAP-Rule" id="MF_00003"/>
    </source>
</evidence>
<dbReference type="InterPro" id="IPR015946">
    <property type="entry name" value="KH_dom-like_a/b"/>
</dbReference>
<organism evidence="3 4">
    <name type="scientific">Mycoplasmopsis columboralis</name>
    <dbReference type="NCBI Taxonomy" id="171282"/>
    <lineage>
        <taxon>Bacteria</taxon>
        <taxon>Bacillati</taxon>
        <taxon>Mycoplasmatota</taxon>
        <taxon>Mycoplasmoidales</taxon>
        <taxon>Metamycoplasmataceae</taxon>
        <taxon>Mycoplasmopsis</taxon>
    </lineage>
</organism>
<dbReference type="SUPFAM" id="SSF89919">
    <property type="entry name" value="Ribosome-binding factor A, RbfA"/>
    <property type="match status" value="1"/>
</dbReference>
<gene>
    <name evidence="3" type="primary">MCYN0307</name>
    <name evidence="2" type="synonym">rbfA</name>
    <name evidence="3" type="ORF">NCTC10179_00058</name>
</gene>
<dbReference type="PANTHER" id="PTHR33515">
    <property type="entry name" value="RIBOSOME-BINDING FACTOR A, CHLOROPLASTIC-RELATED"/>
    <property type="match status" value="1"/>
</dbReference>
<reference evidence="3 4" key="1">
    <citation type="submission" date="2019-01" db="EMBL/GenBank/DDBJ databases">
        <authorList>
            <consortium name="Pathogen Informatics"/>
        </authorList>
    </citation>
    <scope>NUCLEOTIDE SEQUENCE [LARGE SCALE GENOMIC DNA]</scope>
    <source>
        <strain evidence="3 4">NCTC10179</strain>
    </source>
</reference>
<dbReference type="HAMAP" id="MF_00003">
    <property type="entry name" value="RbfA"/>
    <property type="match status" value="1"/>
</dbReference>
<dbReference type="Proteomes" id="UP000289497">
    <property type="component" value="Chromosome"/>
</dbReference>
<evidence type="ECO:0000313" key="3">
    <source>
        <dbReference type="EMBL" id="VEU75902.1"/>
    </source>
</evidence>